<accession>A0A3B1DUD7</accession>
<dbReference type="InterPro" id="IPR016024">
    <property type="entry name" value="ARM-type_fold"/>
</dbReference>
<protein>
    <recommendedName>
        <fullName evidence="2">HEAT repeat domain-containing protein</fullName>
    </recommendedName>
</protein>
<dbReference type="EMBL" id="UOGK01000149">
    <property type="protein sequence ID" value="VAX38760.1"/>
    <property type="molecule type" value="Genomic_DNA"/>
</dbReference>
<proteinExistence type="predicted"/>
<dbReference type="PROSITE" id="PS51257">
    <property type="entry name" value="PROKAR_LIPOPROTEIN"/>
    <property type="match status" value="1"/>
</dbReference>
<sequence length="329" mass="35501">MRRTPTGRVLCIVASTLTLWASAGGACAQPADEATPEQKLRDFIHYILIDRHDAADLIGQQLLAGDLPPQAFTDLVDSSGEYQRFRAALGEAMRADVGGTLEETAAALERRYEEGRLERARSPQEIDRNIGLLTGQLQGRYLATQRLLAAGEYAVPQLFEALVDTASPELQAVAQQILVDMGSQSVMPLCVALGQEVGPRQELIADVLGLKGYRTAVPFLAQAAEATTTPEVREACERALARLGGTDGSSVSGLFLQLGEIFYAERPEVTSFPGEEHQLLWTYMPSAPSVSLVATPILTEVYHEAMAMRMAETALVGDSQSLDAAALWV</sequence>
<dbReference type="InterPro" id="IPR011989">
    <property type="entry name" value="ARM-like"/>
</dbReference>
<dbReference type="SUPFAM" id="SSF48371">
    <property type="entry name" value="ARM repeat"/>
    <property type="match status" value="1"/>
</dbReference>
<gene>
    <name evidence="1" type="ORF">MNBD_PLANCTO03-1267</name>
</gene>
<evidence type="ECO:0000313" key="1">
    <source>
        <dbReference type="EMBL" id="VAX38760.1"/>
    </source>
</evidence>
<feature type="non-terminal residue" evidence="1">
    <location>
        <position position="329"/>
    </location>
</feature>
<dbReference type="Gene3D" id="1.25.10.10">
    <property type="entry name" value="Leucine-rich Repeat Variant"/>
    <property type="match status" value="1"/>
</dbReference>
<name>A0A3B1DUD7_9ZZZZ</name>
<dbReference type="AlphaFoldDB" id="A0A3B1DUD7"/>
<organism evidence="1">
    <name type="scientific">hydrothermal vent metagenome</name>
    <dbReference type="NCBI Taxonomy" id="652676"/>
    <lineage>
        <taxon>unclassified sequences</taxon>
        <taxon>metagenomes</taxon>
        <taxon>ecological metagenomes</taxon>
    </lineage>
</organism>
<reference evidence="1" key="1">
    <citation type="submission" date="2018-06" db="EMBL/GenBank/DDBJ databases">
        <authorList>
            <person name="Zhirakovskaya E."/>
        </authorList>
    </citation>
    <scope>NUCLEOTIDE SEQUENCE</scope>
</reference>
<evidence type="ECO:0008006" key="2">
    <source>
        <dbReference type="Google" id="ProtNLM"/>
    </source>
</evidence>